<dbReference type="OrthoDB" id="202825at2759"/>
<organism evidence="1 2">
    <name type="scientific">Exophiala aquamarina CBS 119918</name>
    <dbReference type="NCBI Taxonomy" id="1182545"/>
    <lineage>
        <taxon>Eukaryota</taxon>
        <taxon>Fungi</taxon>
        <taxon>Dikarya</taxon>
        <taxon>Ascomycota</taxon>
        <taxon>Pezizomycotina</taxon>
        <taxon>Eurotiomycetes</taxon>
        <taxon>Chaetothyriomycetidae</taxon>
        <taxon>Chaetothyriales</taxon>
        <taxon>Herpotrichiellaceae</taxon>
        <taxon>Exophiala</taxon>
    </lineage>
</organism>
<dbReference type="EMBL" id="AMGV01000007">
    <property type="protein sequence ID" value="KEF55359.1"/>
    <property type="molecule type" value="Genomic_DNA"/>
</dbReference>
<dbReference type="AlphaFoldDB" id="A0A072P5K2"/>
<gene>
    <name evidence="1" type="ORF">A1O9_08109</name>
</gene>
<evidence type="ECO:0000313" key="2">
    <source>
        <dbReference type="Proteomes" id="UP000027920"/>
    </source>
</evidence>
<dbReference type="RefSeq" id="XP_013257949.1">
    <property type="nucleotide sequence ID" value="XM_013402495.1"/>
</dbReference>
<dbReference type="GeneID" id="25283022"/>
<dbReference type="VEuPathDB" id="FungiDB:A1O9_08109"/>
<evidence type="ECO:0000313" key="1">
    <source>
        <dbReference type="EMBL" id="KEF55359.1"/>
    </source>
</evidence>
<comment type="caution">
    <text evidence="1">The sequence shown here is derived from an EMBL/GenBank/DDBJ whole genome shotgun (WGS) entry which is preliminary data.</text>
</comment>
<proteinExistence type="predicted"/>
<protein>
    <submittedName>
        <fullName evidence="1">Uncharacterized protein</fullName>
    </submittedName>
</protein>
<name>A0A072P5K2_9EURO</name>
<sequence length="439" mass="48477">MGLKQERENPTAGAESEELCRQLIPSKHKPSTTLQYQNAVQPNRKKANPTFEATDCLGSELQGSDSSELQVDLWVVSAMLRSQGCRPLLRGIFSLAVALRTADLDRPKMLASIKGVVDTIDDLSKEICNSTSIKKANRSRTLEELCVVFVRTYPILLRSVRAVRAAPDEKDRGQPSIGVTEVVRSFQIFLGLLHQSSLDELVRQEKQAASGKKTSRFKSKETHDNMVGSNYQKDSRCLVQVLVNMITTLAVVHPSNCEVLEGLVCSLLDHVGSSLALLVFGDPKMSPKDQGGICPPEGLLHVSHLNCKDAILIAKLEGPWLVQILREVTAFHYENAQTMTTDSLIQFLPRFWGQVKGANLREGLRQTLQHTLLRGVFGDDDETFNDALRRVEGNGEGDESVESARLKDALQDPADSFIEQLWEILGWGILSGGKSALSF</sequence>
<dbReference type="Proteomes" id="UP000027920">
    <property type="component" value="Unassembled WGS sequence"/>
</dbReference>
<accession>A0A072P5K2</accession>
<reference evidence="1 2" key="1">
    <citation type="submission" date="2013-03" db="EMBL/GenBank/DDBJ databases">
        <title>The Genome Sequence of Exophiala aquamarina CBS 119918.</title>
        <authorList>
            <consortium name="The Broad Institute Genomics Platform"/>
            <person name="Cuomo C."/>
            <person name="de Hoog S."/>
            <person name="Gorbushina A."/>
            <person name="Walker B."/>
            <person name="Young S.K."/>
            <person name="Zeng Q."/>
            <person name="Gargeya S."/>
            <person name="Fitzgerald M."/>
            <person name="Haas B."/>
            <person name="Abouelleil A."/>
            <person name="Allen A.W."/>
            <person name="Alvarado L."/>
            <person name="Arachchi H.M."/>
            <person name="Berlin A.M."/>
            <person name="Chapman S.B."/>
            <person name="Gainer-Dewar J."/>
            <person name="Goldberg J."/>
            <person name="Griggs A."/>
            <person name="Gujja S."/>
            <person name="Hansen M."/>
            <person name="Howarth C."/>
            <person name="Imamovic A."/>
            <person name="Ireland A."/>
            <person name="Larimer J."/>
            <person name="McCowan C."/>
            <person name="Murphy C."/>
            <person name="Pearson M."/>
            <person name="Poon T.W."/>
            <person name="Priest M."/>
            <person name="Roberts A."/>
            <person name="Saif S."/>
            <person name="Shea T."/>
            <person name="Sisk P."/>
            <person name="Sykes S."/>
            <person name="Wortman J."/>
            <person name="Nusbaum C."/>
            <person name="Birren B."/>
        </authorList>
    </citation>
    <scope>NUCLEOTIDE SEQUENCE [LARGE SCALE GENOMIC DNA]</scope>
    <source>
        <strain evidence="1 2">CBS 119918</strain>
    </source>
</reference>
<dbReference type="HOGENOM" id="CLU_038592_0_0_1"/>
<keyword evidence="2" id="KW-1185">Reference proteome</keyword>